<dbReference type="EMBL" id="FZOQ01000001">
    <property type="protein sequence ID" value="SNS01709.1"/>
    <property type="molecule type" value="Genomic_DNA"/>
</dbReference>
<protein>
    <submittedName>
        <fullName evidence="1">Uncharacterized protein</fullName>
    </submittedName>
</protein>
<name>A0A239B1P0_9BACT</name>
<dbReference type="Proteomes" id="UP000198432">
    <property type="component" value="Unassembled WGS sequence"/>
</dbReference>
<accession>A0A239B1P0</accession>
<sequence>MEQAKILTFNLSAGLFRGKRRLRLTPDYLEYENGGLEKGFTRVYKEDISDIKRSMNWIIWYRFFVGCDFKFDIRTKTQGILPIGFVSYFRKNKSYIDAYETIGTWMWEHYLGEVVKSCLQDLHSINYLVLGGVGLSREGAYLDSQGTLTTWDDVAVMEYEEYFAIYSQRNPELNRRIAFDAWESDLLMQVTRALQQAATN</sequence>
<keyword evidence="2" id="KW-1185">Reference proteome</keyword>
<dbReference type="OrthoDB" id="849747at2"/>
<dbReference type="AlphaFoldDB" id="A0A239B1P0"/>
<organism evidence="1 2">
    <name type="scientific">Pontibacter ummariensis</name>
    <dbReference type="NCBI Taxonomy" id="1610492"/>
    <lineage>
        <taxon>Bacteria</taxon>
        <taxon>Pseudomonadati</taxon>
        <taxon>Bacteroidota</taxon>
        <taxon>Cytophagia</taxon>
        <taxon>Cytophagales</taxon>
        <taxon>Hymenobacteraceae</taxon>
        <taxon>Pontibacter</taxon>
    </lineage>
</organism>
<evidence type="ECO:0000313" key="2">
    <source>
        <dbReference type="Proteomes" id="UP000198432"/>
    </source>
</evidence>
<reference evidence="2" key="1">
    <citation type="submission" date="2017-06" db="EMBL/GenBank/DDBJ databases">
        <authorList>
            <person name="Varghese N."/>
            <person name="Submissions S."/>
        </authorList>
    </citation>
    <scope>NUCLEOTIDE SEQUENCE [LARGE SCALE GENOMIC DNA]</scope>
    <source>
        <strain evidence="2">NKM1</strain>
    </source>
</reference>
<proteinExistence type="predicted"/>
<dbReference type="RefSeq" id="WP_089317194.1">
    <property type="nucleotide sequence ID" value="NZ_FZOQ01000001.1"/>
</dbReference>
<evidence type="ECO:0000313" key="1">
    <source>
        <dbReference type="EMBL" id="SNS01709.1"/>
    </source>
</evidence>
<gene>
    <name evidence="1" type="ORF">SAMN06296052_10186</name>
</gene>